<evidence type="ECO:0000313" key="3">
    <source>
        <dbReference type="Proteomes" id="UP000019494"/>
    </source>
</evidence>
<proteinExistence type="predicted"/>
<dbReference type="Proteomes" id="UP000019494">
    <property type="component" value="Unassembled WGS sequence"/>
</dbReference>
<dbReference type="SUPFAM" id="SSF56112">
    <property type="entry name" value="Protein kinase-like (PK-like)"/>
    <property type="match status" value="1"/>
</dbReference>
<dbReference type="Gene3D" id="3.30.200.20">
    <property type="entry name" value="Phosphorylase Kinase, domain 1"/>
    <property type="match status" value="1"/>
</dbReference>
<evidence type="ECO:0000259" key="1">
    <source>
        <dbReference type="Pfam" id="PF01636"/>
    </source>
</evidence>
<evidence type="ECO:0000313" key="2">
    <source>
        <dbReference type="EMBL" id="EWT07811.1"/>
    </source>
</evidence>
<organism evidence="2 3">
    <name type="scientific">Intrasporangium chromatireducens Q5-1</name>
    <dbReference type="NCBI Taxonomy" id="584657"/>
    <lineage>
        <taxon>Bacteria</taxon>
        <taxon>Bacillati</taxon>
        <taxon>Actinomycetota</taxon>
        <taxon>Actinomycetes</taxon>
        <taxon>Micrococcales</taxon>
        <taxon>Intrasporangiaceae</taxon>
        <taxon>Intrasporangium</taxon>
    </lineage>
</organism>
<name>W9GNG1_9MICO</name>
<dbReference type="InterPro" id="IPR051678">
    <property type="entry name" value="AGP_Transferase"/>
</dbReference>
<keyword evidence="3" id="KW-1185">Reference proteome</keyword>
<dbReference type="Gene3D" id="3.90.1200.10">
    <property type="match status" value="1"/>
</dbReference>
<dbReference type="OrthoDB" id="3806873at2"/>
<dbReference type="RefSeq" id="WP_051518024.1">
    <property type="nucleotide sequence ID" value="NZ_AWQS01000004.1"/>
</dbReference>
<gene>
    <name evidence="2" type="ORF">N864_22430</name>
</gene>
<dbReference type="CDD" id="cd05154">
    <property type="entry name" value="ACAD10_11_N-like"/>
    <property type="match status" value="1"/>
</dbReference>
<dbReference type="AlphaFoldDB" id="W9GNG1"/>
<reference evidence="3" key="1">
    <citation type="submission" date="2013-08" db="EMBL/GenBank/DDBJ databases">
        <title>Intrasporangium oryzae NRRL B-24470.</title>
        <authorList>
            <person name="Liu H."/>
            <person name="Wang G."/>
        </authorList>
    </citation>
    <scope>NUCLEOTIDE SEQUENCE [LARGE SCALE GENOMIC DNA]</scope>
    <source>
        <strain evidence="3">Q5-1</strain>
    </source>
</reference>
<dbReference type="InterPro" id="IPR041726">
    <property type="entry name" value="ACAD10_11_N"/>
</dbReference>
<dbReference type="InterPro" id="IPR011009">
    <property type="entry name" value="Kinase-like_dom_sf"/>
</dbReference>
<feature type="domain" description="Aminoglycoside phosphotransferase" evidence="1">
    <location>
        <begin position="29"/>
        <end position="251"/>
    </location>
</feature>
<dbReference type="Pfam" id="PF01636">
    <property type="entry name" value="APH"/>
    <property type="match status" value="1"/>
</dbReference>
<sequence>MVWDWTADSLRALEAFLAERGVTSGPLTTRAIGDGHSNLTYLVSDGTRQVVVRRPPPPPVPPGAHDMLREARLIAALDGSDVPVAQVLATSDAGEVLDVGFYVMSYVAGPVVTTTTPDALATPEDRRAIGLALVDTLAALHQVDWRAAGLGEMGRPEGFNARHLRRMGRLVADEEGRPPAEFADVDAWLAASIPPESGAAIIHNDYRLGNVILGAAPPGRITAVLDWELATIGDPLFDLGYFLASYPVPGEPLTPTQELGVAVLEEGYPTRGELAERYAAVTGADLSNLGWYTTLALWKLAVLYEYGRRRAIEGVGDEYYRDQALVESFLVAARTSAGLVPTSIMTDSAPLSWVHEAGTDR</sequence>
<dbReference type="PANTHER" id="PTHR21310:SF40">
    <property type="entry name" value="AMINOGLYCOSIDE PHOSPHOTRANSFERASE DOMAIN-CONTAINING PROTEIN-RELATED"/>
    <property type="match status" value="1"/>
</dbReference>
<accession>W9GNG1</accession>
<dbReference type="EMBL" id="AWQS01000004">
    <property type="protein sequence ID" value="EWT07811.1"/>
    <property type="molecule type" value="Genomic_DNA"/>
</dbReference>
<dbReference type="PATRIC" id="fig|584657.3.peg.218"/>
<dbReference type="PANTHER" id="PTHR21310">
    <property type="entry name" value="AMINOGLYCOSIDE PHOSPHOTRANSFERASE-RELATED-RELATED"/>
    <property type="match status" value="1"/>
</dbReference>
<dbReference type="GO" id="GO:0016740">
    <property type="term" value="F:transferase activity"/>
    <property type="evidence" value="ECO:0007669"/>
    <property type="project" value="UniProtKB-KW"/>
</dbReference>
<protein>
    <submittedName>
        <fullName evidence="2">Phosphotransferase</fullName>
    </submittedName>
</protein>
<keyword evidence="2" id="KW-0808">Transferase</keyword>
<dbReference type="InterPro" id="IPR002575">
    <property type="entry name" value="Aminoglycoside_PTrfase"/>
</dbReference>
<comment type="caution">
    <text evidence="2">The sequence shown here is derived from an EMBL/GenBank/DDBJ whole genome shotgun (WGS) entry which is preliminary data.</text>
</comment>